<evidence type="ECO:0000259" key="5">
    <source>
        <dbReference type="PROSITE" id="PS50893"/>
    </source>
</evidence>
<protein>
    <submittedName>
        <fullName evidence="6">Lipopolysaccharide export system ATP-binding protein LptB</fullName>
        <ecNumber evidence="6">3.6.3.-</ecNumber>
    </submittedName>
</protein>
<evidence type="ECO:0000313" key="7">
    <source>
        <dbReference type="Proteomes" id="UP000317648"/>
    </source>
</evidence>
<dbReference type="GO" id="GO:0055085">
    <property type="term" value="P:transmembrane transport"/>
    <property type="evidence" value="ECO:0007669"/>
    <property type="project" value="InterPro"/>
</dbReference>
<evidence type="ECO:0000256" key="3">
    <source>
        <dbReference type="ARBA" id="ARBA00022840"/>
    </source>
</evidence>
<keyword evidence="1" id="KW-0813">Transport</keyword>
<dbReference type="CDD" id="cd03218">
    <property type="entry name" value="ABC_YhbG"/>
    <property type="match status" value="1"/>
</dbReference>
<dbReference type="EMBL" id="CP036433">
    <property type="protein sequence ID" value="QDU93006.1"/>
    <property type="molecule type" value="Genomic_DNA"/>
</dbReference>
<dbReference type="InterPro" id="IPR017871">
    <property type="entry name" value="ABC_transporter-like_CS"/>
</dbReference>
<dbReference type="GO" id="GO:0005524">
    <property type="term" value="F:ATP binding"/>
    <property type="evidence" value="ECO:0007669"/>
    <property type="project" value="UniProtKB-KW"/>
</dbReference>
<keyword evidence="7" id="KW-1185">Reference proteome</keyword>
<keyword evidence="2" id="KW-0547">Nucleotide-binding</keyword>
<dbReference type="InterPro" id="IPR003593">
    <property type="entry name" value="AAA+_ATPase"/>
</dbReference>
<dbReference type="SMART" id="SM00382">
    <property type="entry name" value="AAA"/>
    <property type="match status" value="1"/>
</dbReference>
<dbReference type="Gene3D" id="3.40.50.300">
    <property type="entry name" value="P-loop containing nucleotide triphosphate hydrolases"/>
    <property type="match status" value="1"/>
</dbReference>
<keyword evidence="6" id="KW-0378">Hydrolase</keyword>
<dbReference type="InterPro" id="IPR051120">
    <property type="entry name" value="ABC_AA/LPS_Transport"/>
</dbReference>
<organism evidence="6 7">
    <name type="scientific">Lignipirellula cremea</name>
    <dbReference type="NCBI Taxonomy" id="2528010"/>
    <lineage>
        <taxon>Bacteria</taxon>
        <taxon>Pseudomonadati</taxon>
        <taxon>Planctomycetota</taxon>
        <taxon>Planctomycetia</taxon>
        <taxon>Pirellulales</taxon>
        <taxon>Pirellulaceae</taxon>
        <taxon>Lignipirellula</taxon>
    </lineage>
</organism>
<dbReference type="PANTHER" id="PTHR45772">
    <property type="entry name" value="CONSERVED COMPONENT OF ABC TRANSPORTER FOR NATURAL AMINO ACIDS-RELATED"/>
    <property type="match status" value="1"/>
</dbReference>
<dbReference type="RefSeq" id="WP_231756519.1">
    <property type="nucleotide sequence ID" value="NZ_CP036433.1"/>
</dbReference>
<evidence type="ECO:0000313" key="6">
    <source>
        <dbReference type="EMBL" id="QDU93006.1"/>
    </source>
</evidence>
<sequence>MSKILEVNGLMKTFGRRTVVKGVDFYVNHGEIVGLLGPNGAGKTTCFRMTCGMVEPDKGTVLLNDIDVTHWPMYLRAREGGMGYLAQESSVFKKLNVEQNILGMLELLGVPYKERRNRTEFLLEQFKITHIRKSNAARLSGGERRRLEIARCLVSDPDIIMLDEPFAGIDPVTVQSIQGVIRELREQGISILITDHAAREILQITDRTYVISAGKVLCSGAPADVVQHPDVKRDYLGDIDSASANIPEPTVRSLRGRRTKLSDKRSPDDPPKSSDAA</sequence>
<dbReference type="Pfam" id="PF00005">
    <property type="entry name" value="ABC_tran"/>
    <property type="match status" value="1"/>
</dbReference>
<evidence type="ECO:0000256" key="1">
    <source>
        <dbReference type="ARBA" id="ARBA00022448"/>
    </source>
</evidence>
<feature type="region of interest" description="Disordered" evidence="4">
    <location>
        <begin position="240"/>
        <end position="277"/>
    </location>
</feature>
<feature type="domain" description="ABC transporter" evidence="5">
    <location>
        <begin position="5"/>
        <end position="238"/>
    </location>
</feature>
<dbReference type="GO" id="GO:0043190">
    <property type="term" value="C:ATP-binding cassette (ABC) transporter complex"/>
    <property type="evidence" value="ECO:0007669"/>
    <property type="project" value="InterPro"/>
</dbReference>
<proteinExistence type="predicted"/>
<dbReference type="NCBIfam" id="TIGR04406">
    <property type="entry name" value="LPS_export_lptB"/>
    <property type="match status" value="1"/>
</dbReference>
<dbReference type="SUPFAM" id="SSF52540">
    <property type="entry name" value="P-loop containing nucleoside triphosphate hydrolases"/>
    <property type="match status" value="1"/>
</dbReference>
<dbReference type="KEGG" id="lcre:Pla8534_07810"/>
<keyword evidence="3 6" id="KW-0067">ATP-binding</keyword>
<dbReference type="PROSITE" id="PS50893">
    <property type="entry name" value="ABC_TRANSPORTER_2"/>
    <property type="match status" value="1"/>
</dbReference>
<dbReference type="InterPro" id="IPR003439">
    <property type="entry name" value="ABC_transporter-like_ATP-bd"/>
</dbReference>
<feature type="compositionally biased region" description="Basic and acidic residues" evidence="4">
    <location>
        <begin position="260"/>
        <end position="277"/>
    </location>
</feature>
<gene>
    <name evidence="6" type="primary">lptB</name>
    <name evidence="6" type="ORF">Pla8534_07810</name>
</gene>
<dbReference type="EC" id="3.6.3.-" evidence="6"/>
<dbReference type="InterPro" id="IPR027417">
    <property type="entry name" value="P-loop_NTPase"/>
</dbReference>
<evidence type="ECO:0000256" key="2">
    <source>
        <dbReference type="ARBA" id="ARBA00022741"/>
    </source>
</evidence>
<dbReference type="PANTHER" id="PTHR45772:SF10">
    <property type="entry name" value="LIPOPOLYSACCHARIDE EXPORT SYSTEM ATP-BINDING PROTEIN LPTB"/>
    <property type="match status" value="1"/>
</dbReference>
<dbReference type="Proteomes" id="UP000317648">
    <property type="component" value="Chromosome"/>
</dbReference>
<dbReference type="AlphaFoldDB" id="A0A518DMD8"/>
<reference evidence="6 7" key="1">
    <citation type="submission" date="2019-02" db="EMBL/GenBank/DDBJ databases">
        <title>Deep-cultivation of Planctomycetes and their phenomic and genomic characterization uncovers novel biology.</title>
        <authorList>
            <person name="Wiegand S."/>
            <person name="Jogler M."/>
            <person name="Boedeker C."/>
            <person name="Pinto D."/>
            <person name="Vollmers J."/>
            <person name="Rivas-Marin E."/>
            <person name="Kohn T."/>
            <person name="Peeters S.H."/>
            <person name="Heuer A."/>
            <person name="Rast P."/>
            <person name="Oberbeckmann S."/>
            <person name="Bunk B."/>
            <person name="Jeske O."/>
            <person name="Meyerdierks A."/>
            <person name="Storesund J.E."/>
            <person name="Kallscheuer N."/>
            <person name="Luecker S."/>
            <person name="Lage O.M."/>
            <person name="Pohl T."/>
            <person name="Merkel B.J."/>
            <person name="Hornburger P."/>
            <person name="Mueller R.-W."/>
            <person name="Bruemmer F."/>
            <person name="Labrenz M."/>
            <person name="Spormann A.M."/>
            <person name="Op den Camp H."/>
            <person name="Overmann J."/>
            <person name="Amann R."/>
            <person name="Jetten M.S.M."/>
            <person name="Mascher T."/>
            <person name="Medema M.H."/>
            <person name="Devos D.P."/>
            <person name="Kaster A.-K."/>
            <person name="Ovreas L."/>
            <person name="Rohde M."/>
            <person name="Galperin M.Y."/>
            <person name="Jogler C."/>
        </authorList>
    </citation>
    <scope>NUCLEOTIDE SEQUENCE [LARGE SCALE GENOMIC DNA]</scope>
    <source>
        <strain evidence="6 7">Pla85_3_4</strain>
    </source>
</reference>
<evidence type="ECO:0000256" key="4">
    <source>
        <dbReference type="SAM" id="MobiDB-lite"/>
    </source>
</evidence>
<accession>A0A518DMD8</accession>
<dbReference type="PROSITE" id="PS00211">
    <property type="entry name" value="ABC_TRANSPORTER_1"/>
    <property type="match status" value="1"/>
</dbReference>
<dbReference type="GO" id="GO:0016887">
    <property type="term" value="F:ATP hydrolysis activity"/>
    <property type="evidence" value="ECO:0007669"/>
    <property type="project" value="InterPro"/>
</dbReference>
<dbReference type="InterPro" id="IPR030921">
    <property type="entry name" value="LPS_export_LptB"/>
</dbReference>
<name>A0A518DMD8_9BACT</name>